<evidence type="ECO:0000313" key="5">
    <source>
        <dbReference type="EMBL" id="EKF19484.1"/>
    </source>
</evidence>
<dbReference type="PATRIC" id="fig|391937.3.peg.1712"/>
<evidence type="ECO:0000256" key="3">
    <source>
        <dbReference type="ARBA" id="ARBA00022729"/>
    </source>
</evidence>
<dbReference type="PANTHER" id="PTHR30290">
    <property type="entry name" value="PERIPLASMIC BINDING COMPONENT OF ABC TRANSPORTER"/>
    <property type="match status" value="1"/>
</dbReference>
<evidence type="ECO:0000259" key="4">
    <source>
        <dbReference type="Pfam" id="PF00496"/>
    </source>
</evidence>
<dbReference type="SUPFAM" id="SSF53850">
    <property type="entry name" value="Periplasmic binding protein-like II"/>
    <property type="match status" value="1"/>
</dbReference>
<dbReference type="CDD" id="cd08497">
    <property type="entry name" value="MbnE-like"/>
    <property type="match status" value="1"/>
</dbReference>
<dbReference type="InterPro" id="IPR030678">
    <property type="entry name" value="Peptide/Ni-bd"/>
</dbReference>
<dbReference type="PROSITE" id="PS51318">
    <property type="entry name" value="TAT"/>
    <property type="match status" value="1"/>
</dbReference>
<gene>
    <name evidence="5" type="ORF">NA2_08329</name>
</gene>
<dbReference type="Gene3D" id="3.10.105.10">
    <property type="entry name" value="Dipeptide-binding Protein, Domain 3"/>
    <property type="match status" value="1"/>
</dbReference>
<dbReference type="AlphaFoldDB" id="K2LNZ0"/>
<dbReference type="OrthoDB" id="9803988at2"/>
<accession>K2LNZ0</accession>
<dbReference type="InterPro" id="IPR006311">
    <property type="entry name" value="TAT_signal"/>
</dbReference>
<evidence type="ECO:0000256" key="1">
    <source>
        <dbReference type="ARBA" id="ARBA00004418"/>
    </source>
</evidence>
<dbReference type="InterPro" id="IPR000914">
    <property type="entry name" value="SBP_5_dom"/>
</dbReference>
<keyword evidence="6" id="KW-1185">Reference proteome</keyword>
<dbReference type="PIRSF" id="PIRSF002741">
    <property type="entry name" value="MppA"/>
    <property type="match status" value="1"/>
</dbReference>
<comment type="similarity">
    <text evidence="2">Belongs to the bacterial solute-binding protein 5 family.</text>
</comment>
<dbReference type="RefSeq" id="WP_008596161.1">
    <property type="nucleotide sequence ID" value="NZ_AMRM01000007.1"/>
</dbReference>
<dbReference type="Proteomes" id="UP000006786">
    <property type="component" value="Unassembled WGS sequence"/>
</dbReference>
<proteinExistence type="inferred from homology"/>
<organism evidence="5 6">
    <name type="scientific">Nitratireductor pacificus pht-3B</name>
    <dbReference type="NCBI Taxonomy" id="391937"/>
    <lineage>
        <taxon>Bacteria</taxon>
        <taxon>Pseudomonadati</taxon>
        <taxon>Pseudomonadota</taxon>
        <taxon>Alphaproteobacteria</taxon>
        <taxon>Hyphomicrobiales</taxon>
        <taxon>Phyllobacteriaceae</taxon>
        <taxon>Nitratireductor</taxon>
    </lineage>
</organism>
<dbReference type="GO" id="GO:0043190">
    <property type="term" value="C:ATP-binding cassette (ABC) transporter complex"/>
    <property type="evidence" value="ECO:0007669"/>
    <property type="project" value="InterPro"/>
</dbReference>
<dbReference type="GO" id="GO:0030288">
    <property type="term" value="C:outer membrane-bounded periplasmic space"/>
    <property type="evidence" value="ECO:0007669"/>
    <property type="project" value="TreeGrafter"/>
</dbReference>
<dbReference type="Pfam" id="PF00496">
    <property type="entry name" value="SBP_bac_5"/>
    <property type="match status" value="1"/>
</dbReference>
<dbReference type="GO" id="GO:0042884">
    <property type="term" value="P:microcin transport"/>
    <property type="evidence" value="ECO:0007669"/>
    <property type="project" value="TreeGrafter"/>
</dbReference>
<dbReference type="eggNOG" id="COG4166">
    <property type="taxonomic scope" value="Bacteria"/>
</dbReference>
<evidence type="ECO:0000256" key="2">
    <source>
        <dbReference type="ARBA" id="ARBA00005695"/>
    </source>
</evidence>
<reference evidence="5 6" key="1">
    <citation type="journal article" date="2012" name="J. Bacteriol.">
        <title>Genome Sequence of Nitratireductor pacificus Type Strain pht-3B.</title>
        <authorList>
            <person name="Lai Q."/>
            <person name="Li G."/>
            <person name="Shao Z."/>
        </authorList>
    </citation>
    <scope>NUCLEOTIDE SEQUENCE [LARGE SCALE GENOMIC DNA]</scope>
    <source>
        <strain evidence="6">pht-3B</strain>
    </source>
</reference>
<evidence type="ECO:0000313" key="6">
    <source>
        <dbReference type="Proteomes" id="UP000006786"/>
    </source>
</evidence>
<dbReference type="PANTHER" id="PTHR30290:SF64">
    <property type="entry name" value="ABC TRANSPORTER PERIPLASMIC BINDING PROTEIN"/>
    <property type="match status" value="1"/>
</dbReference>
<dbReference type="InterPro" id="IPR039424">
    <property type="entry name" value="SBP_5"/>
</dbReference>
<dbReference type="STRING" id="391937.NA2_08329"/>
<keyword evidence="3" id="KW-0732">Signal</keyword>
<sequence length="631" mass="71350">MARTPSPGGLSRRDFLAAAGATIALPLFPGGSLANVPAGEALHGLSAFGDLKYPEGFGHFDYANPDAPKGGTFNFQPGYWYFNQNVLTFNTLNAFVRTGDAPPRMEVCFDTLMVRAYDEPDALYGLLAEHVTLSEDRNSFTFRLRPQARFHDGTPLTAEDAAFSYMLLKEKGHPQLALPLTELNEAVAEDEHTLRLTFSGRQAPRNILTVTSNPGYPVFSKTFIEENGFDSSRLVPLLGSGPYKVGRFSAGRYIEYDRVEDYWARDLGPMKGFNHFGRIRIDFYRDRNAGFEAFKKGDTLWREEFTARTWTTGYDFPAVREGRVVQTQIPQEKRPLLYGFVPNQRREQFRDARAREAISLCFDFEWTNRNLFYDVYTRSHSFFQNSPYMAEGLPSPEEQALLDRFRGQAPEAAFGEAVIQPVSDGSGRDRVRLREARRLLMEAGWTPRDGILHNEKGTRFTLEYLVRDEIFLRTDASFTENLRAIGIDASIRLVDASQYQSRQTGFDFDMISMAIGMEATPDADGLDQISHSRSAGVEGSYNFSGTADPVIDALIGIAGQARTRDELTVALKVLDRVLRARRDWIPNWHSANHRIAHWDMFGYGDNKPDYFFPVESLWWHDAEKAKAIGKA</sequence>
<feature type="domain" description="Solute-binding protein family 5" evidence="4">
    <location>
        <begin position="123"/>
        <end position="533"/>
    </location>
</feature>
<dbReference type="EMBL" id="AMRM01000007">
    <property type="protein sequence ID" value="EKF19484.1"/>
    <property type="molecule type" value="Genomic_DNA"/>
</dbReference>
<dbReference type="GO" id="GO:0015833">
    <property type="term" value="P:peptide transport"/>
    <property type="evidence" value="ECO:0007669"/>
    <property type="project" value="TreeGrafter"/>
</dbReference>
<dbReference type="GO" id="GO:1904680">
    <property type="term" value="F:peptide transmembrane transporter activity"/>
    <property type="evidence" value="ECO:0007669"/>
    <property type="project" value="TreeGrafter"/>
</dbReference>
<dbReference type="Gene3D" id="3.40.190.10">
    <property type="entry name" value="Periplasmic binding protein-like II"/>
    <property type="match status" value="1"/>
</dbReference>
<protein>
    <submittedName>
        <fullName evidence="5">Twin-arginine translocation pathway signal</fullName>
    </submittedName>
</protein>
<comment type="subcellular location">
    <subcellularLocation>
        <location evidence="1">Periplasm</location>
    </subcellularLocation>
</comment>
<name>K2LNZ0_9HYPH</name>
<comment type="caution">
    <text evidence="5">The sequence shown here is derived from an EMBL/GenBank/DDBJ whole genome shotgun (WGS) entry which is preliminary data.</text>
</comment>